<evidence type="ECO:0000313" key="3">
    <source>
        <dbReference type="EMBL" id="KAF7513953.1"/>
    </source>
</evidence>
<dbReference type="Proteomes" id="UP000606974">
    <property type="component" value="Unassembled WGS sequence"/>
</dbReference>
<protein>
    <submittedName>
        <fullName evidence="3">Uncharacterized protein</fullName>
    </submittedName>
</protein>
<dbReference type="EMBL" id="JAACFV010000003">
    <property type="protein sequence ID" value="KAF7513953.1"/>
    <property type="molecule type" value="Genomic_DNA"/>
</dbReference>
<keyword evidence="2" id="KW-0732">Signal</keyword>
<evidence type="ECO:0000256" key="1">
    <source>
        <dbReference type="SAM" id="MobiDB-lite"/>
    </source>
</evidence>
<feature type="compositionally biased region" description="Basic and acidic residues" evidence="1">
    <location>
        <begin position="72"/>
        <end position="105"/>
    </location>
</feature>
<accession>A0A8H7ARC1</accession>
<sequence>MTTPTYTGLLVLYLAINFASKPSVIQPQSDGKCPLFIHARARGAADTADAAGECADRAEPPRDSPAGPDVCRGGEFRTGRGEPRDGVEEDCARGEGDPEEEDKRYRSSSSLLADLVETGEEEAGGKRILSGP</sequence>
<feature type="chain" id="PRO_5034542284" evidence="2">
    <location>
        <begin position="20"/>
        <end position="132"/>
    </location>
</feature>
<evidence type="ECO:0000256" key="2">
    <source>
        <dbReference type="SAM" id="SignalP"/>
    </source>
</evidence>
<evidence type="ECO:0000313" key="4">
    <source>
        <dbReference type="Proteomes" id="UP000606974"/>
    </source>
</evidence>
<feature type="signal peptide" evidence="2">
    <location>
        <begin position="1"/>
        <end position="19"/>
    </location>
</feature>
<feature type="region of interest" description="Disordered" evidence="1">
    <location>
        <begin position="47"/>
        <end position="132"/>
    </location>
</feature>
<organism evidence="3 4">
    <name type="scientific">Endocarpon pusillum</name>
    <dbReference type="NCBI Taxonomy" id="364733"/>
    <lineage>
        <taxon>Eukaryota</taxon>
        <taxon>Fungi</taxon>
        <taxon>Dikarya</taxon>
        <taxon>Ascomycota</taxon>
        <taxon>Pezizomycotina</taxon>
        <taxon>Eurotiomycetes</taxon>
        <taxon>Chaetothyriomycetidae</taxon>
        <taxon>Verrucariales</taxon>
        <taxon>Verrucariaceae</taxon>
        <taxon>Endocarpon</taxon>
    </lineage>
</organism>
<name>A0A8H7ARC1_9EURO</name>
<comment type="caution">
    <text evidence="3">The sequence shown here is derived from an EMBL/GenBank/DDBJ whole genome shotgun (WGS) entry which is preliminary data.</text>
</comment>
<keyword evidence="4" id="KW-1185">Reference proteome</keyword>
<dbReference type="AlphaFoldDB" id="A0A8H7ARC1"/>
<proteinExistence type="predicted"/>
<gene>
    <name evidence="3" type="ORF">GJ744_006567</name>
</gene>
<reference evidence="3" key="1">
    <citation type="submission" date="2020-02" db="EMBL/GenBank/DDBJ databases">
        <authorList>
            <person name="Palmer J.M."/>
        </authorList>
    </citation>
    <scope>NUCLEOTIDE SEQUENCE</scope>
    <source>
        <strain evidence="3">EPUS1.4</strain>
        <tissue evidence="3">Thallus</tissue>
    </source>
</reference>